<keyword evidence="5" id="KW-0539">Nucleus</keyword>
<sequence>MKECGDSGDEHVKRTVLSYNAAEILFRGFSLRKDTRLHKGPAMPPIRHLHVEQRGRRRRSIVYMAPVSLPPGFRFHPTDEELVAYYLKRKINGRKIELEVIPEVDLYKCEPWDLPGKSLLPSKDLEWYFFSPRDRKYPNGSRTNRATKAGYWKATGKDRKVNSQTRAVGMKKTLVYYGGRAPHGSRTDWVMHEYRLDERECETAQGLQVQDAYALCRIFKKTATGPKIGEHYGSTSTTNYQLTSDHSSSVNELYSDGGRCEDFESSSYPMQMNNACSSSPNFVHTNSLDDMGRKRDGKWTQFLSKEAFNCSSSFSHISTHGNIPYPPSKVDIALECARLQHRLSLPPLEVEDFSQVGLTDFKTMQYSNPAPDTTSAETDALQEILSVAHVSQEMINQSSNLVDQTWGGNYAPPANDFSFMVDRDAQYNQITDHMNSMRYVDHKTWGNSYTRSIEIGDLEDGFRMENTAENLRWIGMSDKDLEKSFTEEHKIVPIENISSFRREEQEQQYEIQGETGHHSGIIKELNDNEANDDDFSLSFINEDPNENFLHDGNMDDYSPSPSFEVIEEIQVNHGMFVSTRQVAETFFHQLMPSQTVKVHLNPVLGQNFFIERVVTQKKSEDRGSFFKRSKELVMEKFDGIAKSTMPWGKIASTLVCAVTLILMHMIIYLGQHMEDEKLMDAFTRTTTATSVEENGSSEISNKKKGLGLIKWSNKKEKVCLVNVRGGNSCSVFLKKMGIFLTVSLALGTIWVQRFVPFFVAVWLFFSYDCHGIIGANAATAPVKVNGNTSKVVDAINFHVYYGQTFKVIKNSIDGKSYLLIQLLGLLGSLKGITSNSVASQCVLKLYEAGEIDLIPKGEPEQVAKFAAHFITNIDQPQACNFVSFVPYGEDNPLQRAEWIKFLGVFANVESRANQVTQNYQCLTKLAKNRTSFKPTVAWMEYDNGAWSFAKETYKLKYVEDAFGENVDDSINKNTYNISSPDDLDALHAILCTVDVVIDETYTWDPVMYNSSTFLQNINVEDHSCFAFLSNQSIWRYDKRVQNSTALDWYNGAISQPQLVLADLIEVLFPTGNYTTTYFRNIAKHLNMQDDGLVNITSEMCDRDISSAMEPTLPACA</sequence>
<keyword evidence="6" id="KW-1133">Transmembrane helix</keyword>
<comment type="subcellular location">
    <subcellularLocation>
        <location evidence="1">Nucleus</location>
    </subcellularLocation>
</comment>
<evidence type="ECO:0000313" key="8">
    <source>
        <dbReference type="EMBL" id="RXH68456.1"/>
    </source>
</evidence>
<feature type="transmembrane region" description="Helical" evidence="6">
    <location>
        <begin position="738"/>
        <end position="765"/>
    </location>
</feature>
<evidence type="ECO:0000259" key="7">
    <source>
        <dbReference type="PROSITE" id="PS51005"/>
    </source>
</evidence>
<dbReference type="InterPro" id="IPR003441">
    <property type="entry name" value="NAC-dom"/>
</dbReference>
<feature type="domain" description="NAC" evidence="7">
    <location>
        <begin position="69"/>
        <end position="221"/>
    </location>
</feature>
<dbReference type="EMBL" id="RDQH01000343">
    <property type="protein sequence ID" value="RXH68456.1"/>
    <property type="molecule type" value="Genomic_DNA"/>
</dbReference>
<keyword evidence="3" id="KW-0238">DNA-binding</keyword>
<dbReference type="Proteomes" id="UP000290289">
    <property type="component" value="Chromosome 17"/>
</dbReference>
<dbReference type="GO" id="GO:0003677">
    <property type="term" value="F:DNA binding"/>
    <property type="evidence" value="ECO:0007669"/>
    <property type="project" value="UniProtKB-KW"/>
</dbReference>
<dbReference type="SUPFAM" id="SSF53807">
    <property type="entry name" value="Helical backbone' metal receptor"/>
    <property type="match status" value="1"/>
</dbReference>
<dbReference type="FunFam" id="2.170.150.80:FF:000002">
    <property type="entry name" value="Nac domain-containing protein 86"/>
    <property type="match status" value="1"/>
</dbReference>
<dbReference type="Gene3D" id="2.170.150.80">
    <property type="entry name" value="NAC domain"/>
    <property type="match status" value="1"/>
</dbReference>
<feature type="transmembrane region" description="Helical" evidence="6">
    <location>
        <begin position="650"/>
        <end position="669"/>
    </location>
</feature>
<gene>
    <name evidence="8" type="ORF">DVH24_030789</name>
</gene>
<keyword evidence="9" id="KW-1185">Reference proteome</keyword>
<reference evidence="8 9" key="1">
    <citation type="submission" date="2018-10" db="EMBL/GenBank/DDBJ databases">
        <title>A high-quality apple genome assembly.</title>
        <authorList>
            <person name="Hu J."/>
        </authorList>
    </citation>
    <scope>NUCLEOTIDE SEQUENCE [LARGE SCALE GENOMIC DNA]</scope>
    <source>
        <strain evidence="9">cv. HFTH1</strain>
        <tissue evidence="8">Young leaf</tissue>
    </source>
</reference>
<organism evidence="8 9">
    <name type="scientific">Malus domestica</name>
    <name type="common">Apple</name>
    <name type="synonym">Pyrus malus</name>
    <dbReference type="NCBI Taxonomy" id="3750"/>
    <lineage>
        <taxon>Eukaryota</taxon>
        <taxon>Viridiplantae</taxon>
        <taxon>Streptophyta</taxon>
        <taxon>Embryophyta</taxon>
        <taxon>Tracheophyta</taxon>
        <taxon>Spermatophyta</taxon>
        <taxon>Magnoliopsida</taxon>
        <taxon>eudicotyledons</taxon>
        <taxon>Gunneridae</taxon>
        <taxon>Pentapetalae</taxon>
        <taxon>rosids</taxon>
        <taxon>fabids</taxon>
        <taxon>Rosales</taxon>
        <taxon>Rosaceae</taxon>
        <taxon>Amygdaloideae</taxon>
        <taxon>Maleae</taxon>
        <taxon>Malus</taxon>
    </lineage>
</organism>
<dbReference type="GO" id="GO:0006355">
    <property type="term" value="P:regulation of DNA-templated transcription"/>
    <property type="evidence" value="ECO:0007669"/>
    <property type="project" value="InterPro"/>
</dbReference>
<evidence type="ECO:0000256" key="5">
    <source>
        <dbReference type="ARBA" id="ARBA00023242"/>
    </source>
</evidence>
<keyword evidence="6" id="KW-0472">Membrane</keyword>
<keyword evidence="2" id="KW-0805">Transcription regulation</keyword>
<dbReference type="SUPFAM" id="SSF101941">
    <property type="entry name" value="NAC domain"/>
    <property type="match status" value="1"/>
</dbReference>
<dbReference type="PROSITE" id="PS51005">
    <property type="entry name" value="NAC"/>
    <property type="match status" value="1"/>
</dbReference>
<dbReference type="Pfam" id="PF02365">
    <property type="entry name" value="NAM"/>
    <property type="match status" value="1"/>
</dbReference>
<dbReference type="PANTHER" id="PTHR38360">
    <property type="entry name" value="OS03G0120000 PROTEIN"/>
    <property type="match status" value="1"/>
</dbReference>
<dbReference type="GO" id="GO:0005634">
    <property type="term" value="C:nucleus"/>
    <property type="evidence" value="ECO:0007669"/>
    <property type="project" value="UniProtKB-SubCell"/>
</dbReference>
<dbReference type="InterPro" id="IPR036093">
    <property type="entry name" value="NAC_dom_sf"/>
</dbReference>
<evidence type="ECO:0000256" key="6">
    <source>
        <dbReference type="SAM" id="Phobius"/>
    </source>
</evidence>
<evidence type="ECO:0000256" key="3">
    <source>
        <dbReference type="ARBA" id="ARBA00023125"/>
    </source>
</evidence>
<name>A0A498HAI9_MALDO</name>
<evidence type="ECO:0000256" key="1">
    <source>
        <dbReference type="ARBA" id="ARBA00004123"/>
    </source>
</evidence>
<evidence type="ECO:0000256" key="4">
    <source>
        <dbReference type="ARBA" id="ARBA00023163"/>
    </source>
</evidence>
<accession>A0A498HAI9</accession>
<dbReference type="AlphaFoldDB" id="A0A498HAI9"/>
<dbReference type="PANTHER" id="PTHR38360:SF1">
    <property type="entry name" value="F12P19.7"/>
    <property type="match status" value="1"/>
</dbReference>
<evidence type="ECO:0000313" key="9">
    <source>
        <dbReference type="Proteomes" id="UP000290289"/>
    </source>
</evidence>
<proteinExistence type="predicted"/>
<keyword evidence="6" id="KW-0812">Transmembrane</keyword>
<keyword evidence="4" id="KW-0804">Transcription</keyword>
<comment type="caution">
    <text evidence="8">The sequence shown here is derived from an EMBL/GenBank/DDBJ whole genome shotgun (WGS) entry which is preliminary data.</text>
</comment>
<protein>
    <recommendedName>
        <fullName evidence="7">NAC domain-containing protein</fullName>
    </recommendedName>
</protein>
<evidence type="ECO:0000256" key="2">
    <source>
        <dbReference type="ARBA" id="ARBA00023015"/>
    </source>
</evidence>